<proteinExistence type="inferred from homology"/>
<reference evidence="4" key="1">
    <citation type="journal article" date="2019" name="Int. J. Syst. Evol. Microbiol.">
        <title>The Global Catalogue of Microorganisms (GCM) 10K type strain sequencing project: providing services to taxonomists for standard genome sequencing and annotation.</title>
        <authorList>
            <consortium name="The Broad Institute Genomics Platform"/>
            <consortium name="The Broad Institute Genome Sequencing Center for Infectious Disease"/>
            <person name="Wu L."/>
            <person name="Ma J."/>
        </authorList>
    </citation>
    <scope>NUCLEOTIDE SEQUENCE [LARGE SCALE GENOMIC DNA]</scope>
    <source>
        <strain evidence="4">CCUG 51308</strain>
    </source>
</reference>
<dbReference type="PANTHER" id="PTHR42760:SF133">
    <property type="entry name" value="3-OXOACYL-[ACYL-CARRIER-PROTEIN] REDUCTASE"/>
    <property type="match status" value="1"/>
</dbReference>
<gene>
    <name evidence="3" type="ORF">ACFQS8_13975</name>
</gene>
<keyword evidence="2 3" id="KW-0560">Oxidoreductase</keyword>
<dbReference type="NCBIfam" id="NF005559">
    <property type="entry name" value="PRK07231.1"/>
    <property type="match status" value="1"/>
</dbReference>
<comment type="caution">
    <text evidence="3">The sequence shown here is derived from an EMBL/GenBank/DDBJ whole genome shotgun (WGS) entry which is preliminary data.</text>
</comment>
<name>A0ABW2IPB3_9PROT</name>
<dbReference type="InterPro" id="IPR002347">
    <property type="entry name" value="SDR_fam"/>
</dbReference>
<protein>
    <submittedName>
        <fullName evidence="3">SDR family NAD(P)-dependent oxidoreductase</fullName>
        <ecNumber evidence="3">1.1.1.-</ecNumber>
    </submittedName>
</protein>
<evidence type="ECO:0000256" key="1">
    <source>
        <dbReference type="ARBA" id="ARBA00006484"/>
    </source>
</evidence>
<dbReference type="PRINTS" id="PR00080">
    <property type="entry name" value="SDRFAMILY"/>
</dbReference>
<accession>A0ABW2IPB3</accession>
<dbReference type="GO" id="GO:0016491">
    <property type="term" value="F:oxidoreductase activity"/>
    <property type="evidence" value="ECO:0007669"/>
    <property type="project" value="UniProtKB-KW"/>
</dbReference>
<dbReference type="RefSeq" id="WP_382168413.1">
    <property type="nucleotide sequence ID" value="NZ_JBHTBR010000005.1"/>
</dbReference>
<keyword evidence="4" id="KW-1185">Reference proteome</keyword>
<dbReference type="SUPFAM" id="SSF51735">
    <property type="entry name" value="NAD(P)-binding Rossmann-fold domains"/>
    <property type="match status" value="1"/>
</dbReference>
<dbReference type="Proteomes" id="UP001596492">
    <property type="component" value="Unassembled WGS sequence"/>
</dbReference>
<sequence>MSNRFESKSAIITGAARGMGYEIAKQMLEEGGSVSLWDFDESGLNAAVERLSSKGKVIGLKVDVSNLENVEAASKETAEKLGGIDILVTSAGIAGPNGPVETFPAEWWHKVMAVNLGGVFNCCRSVVPFMRKNDYGRIVNVASVAGKEGNPNASAYSASKAGVLSLTKSLGKELAQTGIRVNAITPAVIKTEMLKDVTEEQIAYMLSKIPMGRMGTVEEVAKMALFLSSEDCSYSTAAVFDMTGGRATY</sequence>
<dbReference type="InterPro" id="IPR036291">
    <property type="entry name" value="NAD(P)-bd_dom_sf"/>
</dbReference>
<dbReference type="EC" id="1.1.1.-" evidence="3"/>
<dbReference type="EMBL" id="JBHTBR010000005">
    <property type="protein sequence ID" value="MFC7292736.1"/>
    <property type="molecule type" value="Genomic_DNA"/>
</dbReference>
<evidence type="ECO:0000256" key="2">
    <source>
        <dbReference type="ARBA" id="ARBA00023002"/>
    </source>
</evidence>
<dbReference type="PROSITE" id="PS00061">
    <property type="entry name" value="ADH_SHORT"/>
    <property type="match status" value="1"/>
</dbReference>
<dbReference type="Pfam" id="PF13561">
    <property type="entry name" value="adh_short_C2"/>
    <property type="match status" value="1"/>
</dbReference>
<organism evidence="3 4">
    <name type="scientific">Hirschia litorea</name>
    <dbReference type="NCBI Taxonomy" id="1199156"/>
    <lineage>
        <taxon>Bacteria</taxon>
        <taxon>Pseudomonadati</taxon>
        <taxon>Pseudomonadota</taxon>
        <taxon>Alphaproteobacteria</taxon>
        <taxon>Hyphomonadales</taxon>
        <taxon>Hyphomonadaceae</taxon>
        <taxon>Hirschia</taxon>
    </lineage>
</organism>
<dbReference type="InterPro" id="IPR020904">
    <property type="entry name" value="Sc_DH/Rdtase_CS"/>
</dbReference>
<dbReference type="NCBIfam" id="NF009466">
    <property type="entry name" value="PRK12826.1-2"/>
    <property type="match status" value="1"/>
</dbReference>
<dbReference type="PANTHER" id="PTHR42760">
    <property type="entry name" value="SHORT-CHAIN DEHYDROGENASES/REDUCTASES FAMILY MEMBER"/>
    <property type="match status" value="1"/>
</dbReference>
<comment type="similarity">
    <text evidence="1">Belongs to the short-chain dehydrogenases/reductases (SDR) family.</text>
</comment>
<evidence type="ECO:0000313" key="4">
    <source>
        <dbReference type="Proteomes" id="UP001596492"/>
    </source>
</evidence>
<dbReference type="Gene3D" id="3.40.50.720">
    <property type="entry name" value="NAD(P)-binding Rossmann-like Domain"/>
    <property type="match status" value="1"/>
</dbReference>
<dbReference type="PRINTS" id="PR00081">
    <property type="entry name" value="GDHRDH"/>
</dbReference>
<evidence type="ECO:0000313" key="3">
    <source>
        <dbReference type="EMBL" id="MFC7292736.1"/>
    </source>
</evidence>